<keyword evidence="4 5" id="KW-0472">Membrane</keyword>
<evidence type="ECO:0000256" key="2">
    <source>
        <dbReference type="ARBA" id="ARBA00022692"/>
    </source>
</evidence>
<feature type="transmembrane region" description="Helical" evidence="5">
    <location>
        <begin position="379"/>
        <end position="399"/>
    </location>
</feature>
<evidence type="ECO:0000256" key="4">
    <source>
        <dbReference type="ARBA" id="ARBA00023136"/>
    </source>
</evidence>
<feature type="transmembrane region" description="Helical" evidence="5">
    <location>
        <begin position="144"/>
        <end position="164"/>
    </location>
</feature>
<feature type="transmembrane region" description="Helical" evidence="5">
    <location>
        <begin position="283"/>
        <end position="303"/>
    </location>
</feature>
<dbReference type="AlphaFoldDB" id="A0A9P7FUC5"/>
<dbReference type="PANTHER" id="PTHR23510">
    <property type="entry name" value="INNER MEMBRANE TRANSPORT PROTEIN YAJR"/>
    <property type="match status" value="1"/>
</dbReference>
<dbReference type="GO" id="GO:0022857">
    <property type="term" value="F:transmembrane transporter activity"/>
    <property type="evidence" value="ECO:0007669"/>
    <property type="project" value="InterPro"/>
</dbReference>
<feature type="transmembrane region" description="Helical" evidence="5">
    <location>
        <begin position="184"/>
        <end position="206"/>
    </location>
</feature>
<evidence type="ECO:0008006" key="8">
    <source>
        <dbReference type="Google" id="ProtNLM"/>
    </source>
</evidence>
<dbReference type="OrthoDB" id="2015447at2759"/>
<feature type="transmembrane region" description="Helical" evidence="5">
    <location>
        <begin position="218"/>
        <end position="240"/>
    </location>
</feature>
<dbReference type="InterPro" id="IPR011701">
    <property type="entry name" value="MFS"/>
</dbReference>
<feature type="transmembrane region" description="Helical" evidence="5">
    <location>
        <begin position="353"/>
        <end position="373"/>
    </location>
</feature>
<dbReference type="InterPro" id="IPR051068">
    <property type="entry name" value="MFS_Domain-Containing_Protein"/>
</dbReference>
<dbReference type="PANTHER" id="PTHR23510:SF64">
    <property type="entry name" value="INNER MEMBRANE TRANSPORT PROTEIN YAJR"/>
    <property type="match status" value="1"/>
</dbReference>
<keyword evidence="2 5" id="KW-0812">Transmembrane</keyword>
<keyword evidence="3 5" id="KW-1133">Transmembrane helix</keyword>
<evidence type="ECO:0000313" key="6">
    <source>
        <dbReference type="EMBL" id="KAG5637400.1"/>
    </source>
</evidence>
<feature type="transmembrane region" description="Helical" evidence="5">
    <location>
        <begin position="51"/>
        <end position="75"/>
    </location>
</feature>
<gene>
    <name evidence="6" type="ORF">H0H81_004708</name>
</gene>
<dbReference type="EMBL" id="JABCKI010005833">
    <property type="protein sequence ID" value="KAG5637400.1"/>
    <property type="molecule type" value="Genomic_DNA"/>
</dbReference>
<reference evidence="6" key="1">
    <citation type="submission" date="2021-02" db="EMBL/GenBank/DDBJ databases">
        <authorList>
            <person name="Nieuwenhuis M."/>
            <person name="Van De Peppel L.J.J."/>
        </authorList>
    </citation>
    <scope>NUCLEOTIDE SEQUENCE</scope>
    <source>
        <strain evidence="6">D49</strain>
    </source>
</reference>
<comment type="caution">
    <text evidence="6">The sequence shown here is derived from an EMBL/GenBank/DDBJ whole genome shotgun (WGS) entry which is preliminary data.</text>
</comment>
<dbReference type="Proteomes" id="UP000717328">
    <property type="component" value="Unassembled WGS sequence"/>
</dbReference>
<name>A0A9P7FUC5_9AGAR</name>
<evidence type="ECO:0000313" key="7">
    <source>
        <dbReference type="Proteomes" id="UP000717328"/>
    </source>
</evidence>
<dbReference type="InterPro" id="IPR036259">
    <property type="entry name" value="MFS_trans_sf"/>
</dbReference>
<feature type="transmembrane region" description="Helical" evidence="5">
    <location>
        <begin position="449"/>
        <end position="468"/>
    </location>
</feature>
<comment type="subcellular location">
    <subcellularLocation>
        <location evidence="1">Membrane</location>
        <topology evidence="1">Multi-pass membrane protein</topology>
    </subcellularLocation>
</comment>
<dbReference type="Gene3D" id="1.20.1250.20">
    <property type="entry name" value="MFS general substrate transporter like domains"/>
    <property type="match status" value="1"/>
</dbReference>
<proteinExistence type="predicted"/>
<evidence type="ECO:0000256" key="3">
    <source>
        <dbReference type="ARBA" id="ARBA00022989"/>
    </source>
</evidence>
<evidence type="ECO:0000256" key="1">
    <source>
        <dbReference type="ARBA" id="ARBA00004141"/>
    </source>
</evidence>
<reference evidence="6" key="2">
    <citation type="submission" date="2021-10" db="EMBL/GenBank/DDBJ databases">
        <title>Phylogenomics reveals ancestral predisposition of the termite-cultivated fungus Termitomyces towards a domesticated lifestyle.</title>
        <authorList>
            <person name="Auxier B."/>
            <person name="Grum-Grzhimaylo A."/>
            <person name="Cardenas M.E."/>
            <person name="Lodge J.D."/>
            <person name="Laessoe T."/>
            <person name="Pedersen O."/>
            <person name="Smith M.E."/>
            <person name="Kuyper T.W."/>
            <person name="Franco-Molano E.A."/>
            <person name="Baroni T.J."/>
            <person name="Aanen D.K."/>
        </authorList>
    </citation>
    <scope>NUCLEOTIDE SEQUENCE</scope>
    <source>
        <strain evidence="6">D49</strain>
    </source>
</reference>
<protein>
    <recommendedName>
        <fullName evidence="8">MFS general substrate transporter</fullName>
    </recommendedName>
</protein>
<dbReference type="GO" id="GO:0016020">
    <property type="term" value="C:membrane"/>
    <property type="evidence" value="ECO:0007669"/>
    <property type="project" value="UniProtKB-SubCell"/>
</dbReference>
<accession>A0A9P7FUC5</accession>
<organism evidence="6 7">
    <name type="scientific">Sphagnurus paluster</name>
    <dbReference type="NCBI Taxonomy" id="117069"/>
    <lineage>
        <taxon>Eukaryota</taxon>
        <taxon>Fungi</taxon>
        <taxon>Dikarya</taxon>
        <taxon>Basidiomycota</taxon>
        <taxon>Agaricomycotina</taxon>
        <taxon>Agaricomycetes</taxon>
        <taxon>Agaricomycetidae</taxon>
        <taxon>Agaricales</taxon>
        <taxon>Tricholomatineae</taxon>
        <taxon>Lyophyllaceae</taxon>
        <taxon>Sphagnurus</taxon>
    </lineage>
</organism>
<keyword evidence="7" id="KW-1185">Reference proteome</keyword>
<feature type="transmembrane region" description="Helical" evidence="5">
    <location>
        <begin position="81"/>
        <end position="108"/>
    </location>
</feature>
<evidence type="ECO:0000256" key="5">
    <source>
        <dbReference type="SAM" id="Phobius"/>
    </source>
</evidence>
<sequence length="476" mass="51470">MQLPVLQRSNDPIRDGDMVPSSFIPYPELNNADIIDNSLDPELKLPRRASLVIMITANALLQLNSLVEISFFIIVSSSNEYALHLGGTSTFSGIVIGIPTIFSGLALIPLARYDRGGYKIPLHVSCAASLLGHILYALAYRFSYLYLILIGRMVSGLSFTLWMYCKRFCSDPSLVGVRRRTTLAACLVVGQGLGISLGPFAGGLLYKVGFANDIWNGFTAPAWVMVGVWSVFWVLAALWYEDAPSAPAPTPISNAADDIVPEEITASPAPPLPTPYILTTQQWGVIACMCWFAMTCFFILGAWESNLPVFGAATAQLHWTPFSAGNFIALGGITTFPFLMLNFVLARRTQDRLILASGTFLGLAALVVFLVLLSTRGHAVNYGSLFFCWWAVALGFNLATTVTMSTLSKQLPAHWNGRTSLAIQYSNYTGRVAGAVWGGSGVAVGMRGYVGLQIALVGVGAVLFIGLWRDLKTKVG</sequence>
<dbReference type="Pfam" id="PF07690">
    <property type="entry name" value="MFS_1"/>
    <property type="match status" value="1"/>
</dbReference>
<dbReference type="SUPFAM" id="SSF103473">
    <property type="entry name" value="MFS general substrate transporter"/>
    <property type="match status" value="1"/>
</dbReference>
<feature type="transmembrane region" description="Helical" evidence="5">
    <location>
        <begin position="323"/>
        <end position="346"/>
    </location>
</feature>
<feature type="transmembrane region" description="Helical" evidence="5">
    <location>
        <begin position="120"/>
        <end position="138"/>
    </location>
</feature>